<dbReference type="InterPro" id="IPR001680">
    <property type="entry name" value="WD40_rpt"/>
</dbReference>
<reference evidence="5 6" key="1">
    <citation type="submission" date="2024-09" db="EMBL/GenBank/DDBJ databases">
        <title>Rethinking Asexuality: The Enigmatic Case of Functional Sexual Genes in Lepraria (Stereocaulaceae).</title>
        <authorList>
            <person name="Doellman M."/>
            <person name="Sun Y."/>
            <person name="Barcenas-Pena A."/>
            <person name="Lumbsch H.T."/>
            <person name="Grewe F."/>
        </authorList>
    </citation>
    <scope>NUCLEOTIDE SEQUENCE [LARGE SCALE GENOMIC DNA]</scope>
    <source>
        <strain evidence="5 6">Grewe 0041</strain>
    </source>
</reference>
<dbReference type="InterPro" id="IPR054471">
    <property type="entry name" value="GPIID_WHD"/>
</dbReference>
<dbReference type="PANTHER" id="PTHR10039">
    <property type="entry name" value="AMELOGENIN"/>
    <property type="match status" value="1"/>
</dbReference>
<evidence type="ECO:0000313" key="6">
    <source>
        <dbReference type="Proteomes" id="UP001590951"/>
    </source>
</evidence>
<dbReference type="SUPFAM" id="SSF53474">
    <property type="entry name" value="alpha/beta-Hydrolases"/>
    <property type="match status" value="1"/>
</dbReference>
<keyword evidence="1" id="KW-0677">Repeat</keyword>
<dbReference type="SUPFAM" id="SSF50978">
    <property type="entry name" value="WD40 repeat-like"/>
    <property type="match status" value="1"/>
</dbReference>
<evidence type="ECO:0000256" key="1">
    <source>
        <dbReference type="ARBA" id="ARBA00022737"/>
    </source>
</evidence>
<feature type="region of interest" description="Disordered" evidence="2">
    <location>
        <begin position="1553"/>
        <end position="1573"/>
    </location>
</feature>
<dbReference type="SMART" id="SM00320">
    <property type="entry name" value="WD40"/>
    <property type="match status" value="8"/>
</dbReference>
<dbReference type="Gene3D" id="3.40.50.1820">
    <property type="entry name" value="alpha/beta hydrolase"/>
    <property type="match status" value="1"/>
</dbReference>
<keyword evidence="6" id="KW-1185">Reference proteome</keyword>
<feature type="compositionally biased region" description="Low complexity" evidence="2">
    <location>
        <begin position="12"/>
        <end position="21"/>
    </location>
</feature>
<dbReference type="SUPFAM" id="SSF50998">
    <property type="entry name" value="Quinoprotein alcohol dehydrogenase-like"/>
    <property type="match status" value="1"/>
</dbReference>
<feature type="region of interest" description="Disordered" evidence="2">
    <location>
        <begin position="1"/>
        <end position="41"/>
    </location>
</feature>
<accession>A0ABR4B9P3</accession>
<evidence type="ECO:0000259" key="4">
    <source>
        <dbReference type="Pfam" id="PF24883"/>
    </source>
</evidence>
<dbReference type="Pfam" id="PF24883">
    <property type="entry name" value="NPHP3_N"/>
    <property type="match status" value="1"/>
</dbReference>
<dbReference type="EMBL" id="JBHFEH010000026">
    <property type="protein sequence ID" value="KAL2052553.1"/>
    <property type="molecule type" value="Genomic_DNA"/>
</dbReference>
<name>A0ABR4B9P3_9LECA</name>
<dbReference type="InterPro" id="IPR029058">
    <property type="entry name" value="AB_hydrolase_fold"/>
</dbReference>
<evidence type="ECO:0008006" key="7">
    <source>
        <dbReference type="Google" id="ProtNLM"/>
    </source>
</evidence>
<evidence type="ECO:0000256" key="2">
    <source>
        <dbReference type="SAM" id="MobiDB-lite"/>
    </source>
</evidence>
<dbReference type="InterPro" id="IPR036322">
    <property type="entry name" value="WD40_repeat_dom_sf"/>
</dbReference>
<evidence type="ECO:0000313" key="5">
    <source>
        <dbReference type="EMBL" id="KAL2052553.1"/>
    </source>
</evidence>
<dbReference type="Pfam" id="PF22939">
    <property type="entry name" value="WHD_GPIID"/>
    <property type="match status" value="1"/>
</dbReference>
<comment type="caution">
    <text evidence="5">The sequence shown here is derived from an EMBL/GenBank/DDBJ whole genome shotgun (WGS) entry which is preliminary data.</text>
</comment>
<dbReference type="Proteomes" id="UP001590951">
    <property type="component" value="Unassembled WGS sequence"/>
</dbReference>
<protein>
    <recommendedName>
        <fullName evidence="7">GPI inositol-deacylase</fullName>
    </recommendedName>
</protein>
<dbReference type="PANTHER" id="PTHR10039:SF16">
    <property type="entry name" value="GPI INOSITOL-DEACYLASE"/>
    <property type="match status" value="1"/>
</dbReference>
<gene>
    <name evidence="5" type="ORF">ABVK25_007113</name>
</gene>
<dbReference type="InterPro" id="IPR056884">
    <property type="entry name" value="NPHP3-like_N"/>
</dbReference>
<dbReference type="Gene3D" id="2.130.10.10">
    <property type="entry name" value="YVTN repeat-like/Quinoprotein amine dehydrogenase"/>
    <property type="match status" value="2"/>
</dbReference>
<sequence length="1573" mass="175471">MDHERQKLPAPSSSRSFLSRTLTRRDGGSNPSEDTKGPLGLNTLHVPLSGSAIADLIFVHGLRGGSRSTWTKSGDPALYWPKEWLPHDEAFQDVRIHSFGYDSDWDKGSILGIQDFAKALLGSMLDCPIIPRDMRAPLVLVGHSMGGLIIKRAYILAKQKQESVSLADRVQAIFFLATPHRGSDLAPLLSKLLNLSGGARPFVTDLHRNSLATQSINEEFPQYCQDIQLYSFYETLPTSYGVGSSVIVGQDLATLGYANERREYLNANHRKVCKYASQDDPNYRTVRNALASVMNVLRSRLALTKRDFSNDQRRLLDTFLGVSDAPEDDFMSVDSLRMSGSCEWLVDKKSFQQWLHCANSPIYWVSAKPATGKTILSGKIIAHLRELHKHCSFYFFHHGDKGKSNIASFLLSMAWQMALLDKVVLGTLLEIYEKDDHLSKADYRTIWRKLFLEGILKVKFDQTQYWVIDALDECKNELDVVPLLMKVVEVSPVRILLTSRNKFESSRRLGLPKIQVVSEQILEEDSKSDIALYLEANMDELPSVDEKGRQHIVHQILEKSAGCFLWVSLVFQELRNVHTSTDVRKILDEVPSDMNEFFARILDSMSTASYGKTLAKAILTWTLCSTRPLKTYELYDALQLDLKDSTGSVEGSIASCCGHLVYVDAQSQVRMIHLTARDFLLRTSTDSEFAVDEREGHRRLLMTCLQYLSGDDMKGPRRRKLSASNIPKERSSFVSYACDSLFEHITHVSSTDEDVLFTLARFFGSPNVLSWIEYIAKYSDLNRLIQTGKALGKFLQGSSDHTSSSGKDVALLNSWATDLVRLVMKFGKNLAACPYSIFNLIPPFCPPATVLRKQFGTSACTITVSGLRAETRVDCLSTLVNTREQYSSLASSKTQFAIGTFSGKVTLYKQTTCQEVGTLQHEEPVRLLTFGYIANILVSAGSRNIRIWDLASKVQLWKFDAPQQCMSLALTDKEQLLLGALKDHRLKIWDLNTGCLTEDVDWTHDLEGMTKQLYRRPVTAAFSMEADLLAIIYKGQDILLWDLESDSFYDTYSRESGAIANPGRPYGSAGVRCLVFGAGVNANLLASAYGDGELVLFDTSTGLVKERIVAFAHILACSADGSTLASADPSGTIQLFNFETMRLLYRINSVEPGIQALAFSGDGLRLLDIRGSRCRVWDPTALAGQNVGEESRDIVTVPTTLQETSLEPYEDVVLITSVACHNSGEVFFCAKEDGSVYLYEIKSGLQARKLFSHAHGVAIVSLDFEEDSHTLSSIDSSSRIMVHRLTRELQSMVVNEVLFDYRADMAVVQLVCGKGLHRILVCSAISDMLWSISLEECVLIETISYEDRQPYRWARHPSNPDHLILITNNRAHIYDWQTLRRLTGGAGILLEGSILPELSIRSIAPCFNGTVLATTFSDPLRPHSKSKLVLWNTSDFAPESKTAAPVPGYYHLADHIEILIGSTATEPWQTERLIFLHGSNWVCAADSPTANAGQYVRHFFFPADWLSTNVGLIIEVTKKGDIILVKRDEVAVVKRGLLTNEYVEVGRGTPGARRPLFAPRTRKSSTLTVPPSS</sequence>
<feature type="compositionally biased region" description="Polar residues" evidence="2">
    <location>
        <begin position="1564"/>
        <end position="1573"/>
    </location>
</feature>
<feature type="domain" description="Nephrocystin 3-like N-terminal" evidence="4">
    <location>
        <begin position="340"/>
        <end position="500"/>
    </location>
</feature>
<feature type="domain" description="GPI inositol-deacylase winged helix" evidence="3">
    <location>
        <begin position="602"/>
        <end position="692"/>
    </location>
</feature>
<dbReference type="InterPro" id="IPR027417">
    <property type="entry name" value="P-loop_NTPase"/>
</dbReference>
<dbReference type="SUPFAM" id="SSF52540">
    <property type="entry name" value="P-loop containing nucleoside triphosphate hydrolases"/>
    <property type="match status" value="1"/>
</dbReference>
<evidence type="ECO:0000259" key="3">
    <source>
        <dbReference type="Pfam" id="PF22939"/>
    </source>
</evidence>
<proteinExistence type="predicted"/>
<organism evidence="5 6">
    <name type="scientific">Lepraria finkii</name>
    <dbReference type="NCBI Taxonomy" id="1340010"/>
    <lineage>
        <taxon>Eukaryota</taxon>
        <taxon>Fungi</taxon>
        <taxon>Dikarya</taxon>
        <taxon>Ascomycota</taxon>
        <taxon>Pezizomycotina</taxon>
        <taxon>Lecanoromycetes</taxon>
        <taxon>OSLEUM clade</taxon>
        <taxon>Lecanoromycetidae</taxon>
        <taxon>Lecanorales</taxon>
        <taxon>Lecanorineae</taxon>
        <taxon>Stereocaulaceae</taxon>
        <taxon>Lepraria</taxon>
    </lineage>
</organism>
<dbReference type="InterPro" id="IPR011047">
    <property type="entry name" value="Quinoprotein_ADH-like_sf"/>
</dbReference>
<dbReference type="InterPro" id="IPR015943">
    <property type="entry name" value="WD40/YVTN_repeat-like_dom_sf"/>
</dbReference>